<dbReference type="GO" id="GO:0005739">
    <property type="term" value="C:mitochondrion"/>
    <property type="evidence" value="ECO:0007669"/>
    <property type="project" value="UniProtKB-SubCell"/>
</dbReference>
<comment type="caution">
    <text evidence="17">The sequence shown here is derived from an EMBL/GenBank/DDBJ whole genome shotgun (WGS) entry which is preliminary data.</text>
</comment>
<sequence>MERMMTESFGYQDHPHVLSARNFVGWYNGLPEDAYLNVHLDTDTAVVLGHGNVALDVARILLTPVDLLAKTDITQHSLEVLRGSRVRRVVLVGRRGPLQVAFTIKELREMTKLPGTRPLLHHADYDGLQKVLDDIPRPRKRLTELLYKAALSPSEDDTKLWKTADREWELRFRLSPIEVLTRAHKITGVKFAVNNLEGDDIFNQRAVMTSETETIECGLVLRSIGYKGRPIDPAVPFDTRAGIIPNREGRVTGETCLYCSGWVGRGPVGVINNTMADGFEVGKTMLKDIQSGLLTIKSQRQAIMDLLKQRGIQVVKFKDWETIDKYETQLGEKLGKPREKETSVENMLRIAAQ</sequence>
<evidence type="ECO:0000256" key="14">
    <source>
        <dbReference type="ARBA" id="ARBA00023128"/>
    </source>
</evidence>
<name>A0A9D4RBG0_DREPO</name>
<evidence type="ECO:0000256" key="11">
    <source>
        <dbReference type="ARBA" id="ARBA00022946"/>
    </source>
</evidence>
<keyword evidence="11" id="KW-0809">Transit peptide</keyword>
<evidence type="ECO:0000256" key="6">
    <source>
        <dbReference type="ARBA" id="ARBA00016287"/>
    </source>
</evidence>
<keyword evidence="10" id="KW-0521">NADP</keyword>
<accession>A0A9D4RBG0</accession>
<dbReference type="GO" id="GO:0016491">
    <property type="term" value="F:oxidoreductase activity"/>
    <property type="evidence" value="ECO:0007669"/>
    <property type="project" value="UniProtKB-KW"/>
</dbReference>
<evidence type="ECO:0000256" key="8">
    <source>
        <dbReference type="ARBA" id="ARBA00022630"/>
    </source>
</evidence>
<protein>
    <recommendedName>
        <fullName evidence="6">NADPH:adrenodoxin oxidoreductase, mitochondrial</fullName>
        <ecNumber evidence="5">1.18.1.6</ecNumber>
    </recommendedName>
    <alternativeName>
        <fullName evidence="15">Ferredoxin--NADP(+) reductase</fullName>
    </alternativeName>
</protein>
<reference evidence="17" key="1">
    <citation type="journal article" date="2019" name="bioRxiv">
        <title>The Genome of the Zebra Mussel, Dreissena polymorpha: A Resource for Invasive Species Research.</title>
        <authorList>
            <person name="McCartney M.A."/>
            <person name="Auch B."/>
            <person name="Kono T."/>
            <person name="Mallez S."/>
            <person name="Zhang Y."/>
            <person name="Obille A."/>
            <person name="Becker A."/>
            <person name="Abrahante J.E."/>
            <person name="Garbe J."/>
            <person name="Badalamenti J.P."/>
            <person name="Herman A."/>
            <person name="Mangelson H."/>
            <person name="Liachko I."/>
            <person name="Sullivan S."/>
            <person name="Sone E.D."/>
            <person name="Koren S."/>
            <person name="Silverstein K.A.T."/>
            <person name="Beckman K.B."/>
            <person name="Gohl D.M."/>
        </authorList>
    </citation>
    <scope>NUCLEOTIDE SEQUENCE</scope>
    <source>
        <strain evidence="17">Duluth1</strain>
        <tissue evidence="17">Whole animal</tissue>
    </source>
</reference>
<dbReference type="Proteomes" id="UP000828390">
    <property type="component" value="Unassembled WGS sequence"/>
</dbReference>
<reference evidence="17" key="2">
    <citation type="submission" date="2020-11" db="EMBL/GenBank/DDBJ databases">
        <authorList>
            <person name="McCartney M.A."/>
            <person name="Auch B."/>
            <person name="Kono T."/>
            <person name="Mallez S."/>
            <person name="Becker A."/>
            <person name="Gohl D.M."/>
            <person name="Silverstein K.A.T."/>
            <person name="Koren S."/>
            <person name="Bechman K.B."/>
            <person name="Herman A."/>
            <person name="Abrahante J.E."/>
            <person name="Garbe J."/>
        </authorList>
    </citation>
    <scope>NUCLEOTIDE SEQUENCE</scope>
    <source>
        <strain evidence="17">Duluth1</strain>
        <tissue evidence="17">Whole animal</tissue>
    </source>
</reference>
<evidence type="ECO:0000256" key="5">
    <source>
        <dbReference type="ARBA" id="ARBA00013219"/>
    </source>
</evidence>
<dbReference type="PANTHER" id="PTHR48467">
    <property type="entry name" value="GLUTAMATE SYNTHASE 1 [NADH], CHLOROPLASTIC-LIKE"/>
    <property type="match status" value="1"/>
</dbReference>
<evidence type="ECO:0000256" key="10">
    <source>
        <dbReference type="ARBA" id="ARBA00022857"/>
    </source>
</evidence>
<organism evidence="17 18">
    <name type="scientific">Dreissena polymorpha</name>
    <name type="common">Zebra mussel</name>
    <name type="synonym">Mytilus polymorpha</name>
    <dbReference type="NCBI Taxonomy" id="45954"/>
    <lineage>
        <taxon>Eukaryota</taxon>
        <taxon>Metazoa</taxon>
        <taxon>Spiralia</taxon>
        <taxon>Lophotrochozoa</taxon>
        <taxon>Mollusca</taxon>
        <taxon>Bivalvia</taxon>
        <taxon>Autobranchia</taxon>
        <taxon>Heteroconchia</taxon>
        <taxon>Euheterodonta</taxon>
        <taxon>Imparidentia</taxon>
        <taxon>Neoheterodontei</taxon>
        <taxon>Myida</taxon>
        <taxon>Dreissenoidea</taxon>
        <taxon>Dreissenidae</taxon>
        <taxon>Dreissena</taxon>
    </lineage>
</organism>
<comment type="pathway">
    <text evidence="3">Steroid metabolism; cholesterol metabolism.</text>
</comment>
<evidence type="ECO:0000256" key="1">
    <source>
        <dbReference type="ARBA" id="ARBA00001974"/>
    </source>
</evidence>
<evidence type="ECO:0000256" key="12">
    <source>
        <dbReference type="ARBA" id="ARBA00022982"/>
    </source>
</evidence>
<evidence type="ECO:0000256" key="4">
    <source>
        <dbReference type="ARBA" id="ARBA00008312"/>
    </source>
</evidence>
<keyword evidence="12" id="KW-0249">Electron transport</keyword>
<comment type="catalytic activity">
    <reaction evidence="16">
        <text>2 reduced [adrenodoxin] + NADP(+) + H(+) = 2 oxidized [adrenodoxin] + NADPH</text>
        <dbReference type="Rhea" id="RHEA:42312"/>
        <dbReference type="Rhea" id="RHEA-COMP:9998"/>
        <dbReference type="Rhea" id="RHEA-COMP:9999"/>
        <dbReference type="ChEBI" id="CHEBI:15378"/>
        <dbReference type="ChEBI" id="CHEBI:33737"/>
        <dbReference type="ChEBI" id="CHEBI:33738"/>
        <dbReference type="ChEBI" id="CHEBI:57783"/>
        <dbReference type="ChEBI" id="CHEBI:58349"/>
        <dbReference type="EC" id="1.18.1.6"/>
    </reaction>
</comment>
<evidence type="ECO:0000256" key="9">
    <source>
        <dbReference type="ARBA" id="ARBA00022827"/>
    </source>
</evidence>
<dbReference type="PANTHER" id="PTHR48467:SF1">
    <property type="entry name" value="GLUTAMATE SYNTHASE 1 [NADH], CHLOROPLASTIC-LIKE"/>
    <property type="match status" value="1"/>
</dbReference>
<dbReference type="EMBL" id="JAIWYP010000002">
    <property type="protein sequence ID" value="KAH3862064.1"/>
    <property type="molecule type" value="Genomic_DNA"/>
</dbReference>
<keyword evidence="8" id="KW-0285">Flavoprotein</keyword>
<dbReference type="AlphaFoldDB" id="A0A9D4RBG0"/>
<evidence type="ECO:0000313" key="17">
    <source>
        <dbReference type="EMBL" id="KAH3862064.1"/>
    </source>
</evidence>
<dbReference type="FunFam" id="3.50.50.60:FF:000036">
    <property type="entry name" value="NADPH:adrenodoxin oxidoreductase, mitochondrial"/>
    <property type="match status" value="1"/>
</dbReference>
<dbReference type="InterPro" id="IPR036188">
    <property type="entry name" value="FAD/NAD-bd_sf"/>
</dbReference>
<comment type="subcellular location">
    <subcellularLocation>
        <location evidence="2">Mitochondrion</location>
    </subcellularLocation>
</comment>
<dbReference type="Gene3D" id="3.50.50.60">
    <property type="entry name" value="FAD/NAD(P)-binding domain"/>
    <property type="match status" value="1"/>
</dbReference>
<dbReference type="SUPFAM" id="SSF51905">
    <property type="entry name" value="FAD/NAD(P)-binding domain"/>
    <property type="match status" value="1"/>
</dbReference>
<evidence type="ECO:0000256" key="7">
    <source>
        <dbReference type="ARBA" id="ARBA00022448"/>
    </source>
</evidence>
<dbReference type="SUPFAM" id="SSF51971">
    <property type="entry name" value="Nucleotide-binding domain"/>
    <property type="match status" value="1"/>
</dbReference>
<keyword evidence="7" id="KW-0813">Transport</keyword>
<evidence type="ECO:0000256" key="15">
    <source>
        <dbReference type="ARBA" id="ARBA00030202"/>
    </source>
</evidence>
<evidence type="ECO:0000256" key="16">
    <source>
        <dbReference type="ARBA" id="ARBA00048933"/>
    </source>
</evidence>
<evidence type="ECO:0000256" key="13">
    <source>
        <dbReference type="ARBA" id="ARBA00023002"/>
    </source>
</evidence>
<gene>
    <name evidence="17" type="ORF">DPMN_025023</name>
</gene>
<keyword evidence="9" id="KW-0274">FAD</keyword>
<comment type="similarity">
    <text evidence="4">Belongs to the ferredoxin--NADP reductase type 1 family.</text>
</comment>
<dbReference type="InterPro" id="IPR055275">
    <property type="entry name" value="Ferredox_Rdtase"/>
</dbReference>
<evidence type="ECO:0000256" key="2">
    <source>
        <dbReference type="ARBA" id="ARBA00004173"/>
    </source>
</evidence>
<keyword evidence="14" id="KW-0496">Mitochondrion</keyword>
<proteinExistence type="inferred from homology"/>
<evidence type="ECO:0000313" key="18">
    <source>
        <dbReference type="Proteomes" id="UP000828390"/>
    </source>
</evidence>
<keyword evidence="18" id="KW-1185">Reference proteome</keyword>
<comment type="cofactor">
    <cofactor evidence="1">
        <name>FAD</name>
        <dbReference type="ChEBI" id="CHEBI:57692"/>
    </cofactor>
</comment>
<keyword evidence="13" id="KW-0560">Oxidoreductase</keyword>
<evidence type="ECO:0000256" key="3">
    <source>
        <dbReference type="ARBA" id="ARBA00004731"/>
    </source>
</evidence>
<dbReference type="EC" id="1.18.1.6" evidence="5"/>
<dbReference type="PRINTS" id="PR00419">
    <property type="entry name" value="ADXRDTASE"/>
</dbReference>